<dbReference type="GO" id="GO:0005524">
    <property type="term" value="F:ATP binding"/>
    <property type="evidence" value="ECO:0007669"/>
    <property type="project" value="UniProtKB-KW"/>
</dbReference>
<evidence type="ECO:0000256" key="3">
    <source>
        <dbReference type="ARBA" id="ARBA00024484"/>
    </source>
</evidence>
<dbReference type="InterPro" id="IPR045851">
    <property type="entry name" value="AMP-bd_C_sf"/>
</dbReference>
<keyword evidence="5" id="KW-0436">Ligase</keyword>
<dbReference type="PROSITE" id="PS00455">
    <property type="entry name" value="AMP_BINDING"/>
    <property type="match status" value="1"/>
</dbReference>
<evidence type="ECO:0000259" key="4">
    <source>
        <dbReference type="Pfam" id="PF00501"/>
    </source>
</evidence>
<keyword evidence="1" id="KW-0547">Nucleotide-binding</keyword>
<evidence type="ECO:0000256" key="1">
    <source>
        <dbReference type="ARBA" id="ARBA00022741"/>
    </source>
</evidence>
<feature type="domain" description="AMP-dependent synthetase/ligase" evidence="4">
    <location>
        <begin position="17"/>
        <end position="415"/>
    </location>
</feature>
<dbReference type="Proteomes" id="UP000885797">
    <property type="component" value="Unassembled WGS sequence"/>
</dbReference>
<comment type="caution">
    <text evidence="5">The sequence shown here is derived from an EMBL/GenBank/DDBJ whole genome shotgun (WGS) entry which is preliminary data.</text>
</comment>
<dbReference type="InterPro" id="IPR042099">
    <property type="entry name" value="ANL_N_sf"/>
</dbReference>
<comment type="catalytic activity">
    <reaction evidence="3">
        <text>a long-chain fatty acid + ATP + CoA = a long-chain fatty acyl-CoA + AMP + diphosphate</text>
        <dbReference type="Rhea" id="RHEA:15421"/>
        <dbReference type="ChEBI" id="CHEBI:30616"/>
        <dbReference type="ChEBI" id="CHEBI:33019"/>
        <dbReference type="ChEBI" id="CHEBI:57287"/>
        <dbReference type="ChEBI" id="CHEBI:57560"/>
        <dbReference type="ChEBI" id="CHEBI:83139"/>
        <dbReference type="ChEBI" id="CHEBI:456215"/>
        <dbReference type="EC" id="6.2.1.3"/>
    </reaction>
    <physiologicalReaction direction="left-to-right" evidence="3">
        <dbReference type="Rhea" id="RHEA:15422"/>
    </physiologicalReaction>
</comment>
<accession>A0A7V2SXW9</accession>
<keyword evidence="2" id="KW-0067">ATP-binding</keyword>
<dbReference type="AlphaFoldDB" id="A0A7V2SXW9"/>
<dbReference type="GO" id="GO:0016020">
    <property type="term" value="C:membrane"/>
    <property type="evidence" value="ECO:0007669"/>
    <property type="project" value="TreeGrafter"/>
</dbReference>
<dbReference type="GO" id="GO:0004467">
    <property type="term" value="F:long-chain fatty acid-CoA ligase activity"/>
    <property type="evidence" value="ECO:0007669"/>
    <property type="project" value="UniProtKB-EC"/>
</dbReference>
<dbReference type="SUPFAM" id="SSF56801">
    <property type="entry name" value="Acetyl-CoA synthetase-like"/>
    <property type="match status" value="1"/>
</dbReference>
<dbReference type="Pfam" id="PF00501">
    <property type="entry name" value="AMP-binding"/>
    <property type="match status" value="1"/>
</dbReference>
<proteinExistence type="predicted"/>
<gene>
    <name evidence="5" type="ORF">ENJ63_00255</name>
</gene>
<dbReference type="InterPro" id="IPR020845">
    <property type="entry name" value="AMP-binding_CS"/>
</dbReference>
<name>A0A7V2SXW9_9BACT</name>
<evidence type="ECO:0000313" key="5">
    <source>
        <dbReference type="EMBL" id="HFC46294.1"/>
    </source>
</evidence>
<protein>
    <submittedName>
        <fullName evidence="5">Long-chain fatty acid--CoA ligase</fullName>
    </submittedName>
</protein>
<evidence type="ECO:0000256" key="2">
    <source>
        <dbReference type="ARBA" id="ARBA00022840"/>
    </source>
</evidence>
<dbReference type="Gene3D" id="3.30.300.30">
    <property type="match status" value="1"/>
</dbReference>
<organism evidence="5">
    <name type="scientific">Dissulfuribacter thermophilus</name>
    <dbReference type="NCBI Taxonomy" id="1156395"/>
    <lineage>
        <taxon>Bacteria</taxon>
        <taxon>Pseudomonadati</taxon>
        <taxon>Thermodesulfobacteriota</taxon>
        <taxon>Dissulfuribacteria</taxon>
        <taxon>Dissulfuribacterales</taxon>
        <taxon>Dissulfuribacteraceae</taxon>
        <taxon>Dissulfuribacter</taxon>
    </lineage>
</organism>
<feature type="non-terminal residue" evidence="5">
    <location>
        <position position="492"/>
    </location>
</feature>
<dbReference type="InterPro" id="IPR000873">
    <property type="entry name" value="AMP-dep_synth/lig_dom"/>
</dbReference>
<dbReference type="PANTHER" id="PTHR43272:SF33">
    <property type="entry name" value="AMP-BINDING DOMAIN-CONTAINING PROTEIN-RELATED"/>
    <property type="match status" value="1"/>
</dbReference>
<sequence>MKRSHKGIFTIPEMIRRGAEEFGPRPALIKRTPRGDEVTTYEGLFHEVTLVAKGLADLGVRPGDKVAILGHNSPEWAKAYLGTSQASAICVPIDSLLTQNEITHLLADSKAKVAFVTTRFLDMVLDSHLGLRSLRHLIVMDWEDGEPPGRAIPWEDFLKKGELGPGLKGGPELESLAAIIYTSGTTGRPKGVMLTHKNIVSDCAACYQAVYIGQERFLSVLPMHHTFECTAGFLLPLYSGCSITFARSLKSKYIIEDLKASRATVMLGVPLLFQKMLEGIKRGIEKASPGKRLAFNALMKVVKAGEKTGRHHLGKIFFKGLREKAGLGHLRFFIVGGAPVRPQIPRDFRRLGIMMLQGYGLTEASPVLTLNPEDAPKDNSIGRPLPGVEVKVIDPDEKGVGELAFRGPMIMKGYYNNPKATKEVLTEDGWLLTGDLGWIDQNGYCFISGRGKNLIVTPAGKNVYPEEIEAILCESPHILEAMVYGRPLPTGG</sequence>
<reference evidence="5" key="1">
    <citation type="journal article" date="2020" name="mSystems">
        <title>Genome- and Community-Level Interaction Insights into Carbon Utilization and Element Cycling Functions of Hydrothermarchaeota in Hydrothermal Sediment.</title>
        <authorList>
            <person name="Zhou Z."/>
            <person name="Liu Y."/>
            <person name="Xu W."/>
            <person name="Pan J."/>
            <person name="Luo Z.H."/>
            <person name="Li M."/>
        </authorList>
    </citation>
    <scope>NUCLEOTIDE SEQUENCE [LARGE SCALE GENOMIC DNA]</scope>
    <source>
        <strain evidence="5">HyVt-503</strain>
    </source>
</reference>
<dbReference type="EMBL" id="DRND01000024">
    <property type="protein sequence ID" value="HFC46294.1"/>
    <property type="molecule type" value="Genomic_DNA"/>
</dbReference>
<dbReference type="Gene3D" id="3.40.50.12780">
    <property type="entry name" value="N-terminal domain of ligase-like"/>
    <property type="match status" value="1"/>
</dbReference>
<dbReference type="PANTHER" id="PTHR43272">
    <property type="entry name" value="LONG-CHAIN-FATTY-ACID--COA LIGASE"/>
    <property type="match status" value="1"/>
</dbReference>